<reference evidence="3" key="1">
    <citation type="submission" date="2016-11" db="EMBL/GenBank/DDBJ databases">
        <title>The genome sequence of Colletotrichum cuscutae.</title>
        <authorList>
            <person name="Baroncelli R."/>
        </authorList>
    </citation>
    <scope>NUCLEOTIDE SEQUENCE</scope>
    <source>
        <strain evidence="3">IMI 304802</strain>
    </source>
</reference>
<evidence type="ECO:0000313" key="3">
    <source>
        <dbReference type="EMBL" id="KAK1489439.1"/>
    </source>
</evidence>
<feature type="region of interest" description="Disordered" evidence="1">
    <location>
        <begin position="105"/>
        <end position="148"/>
    </location>
</feature>
<keyword evidence="4" id="KW-1185">Reference proteome</keyword>
<dbReference type="EMBL" id="MPDP01000046">
    <property type="protein sequence ID" value="KAK1489439.1"/>
    <property type="molecule type" value="Genomic_DNA"/>
</dbReference>
<accession>A0AAI9Y8N5</accession>
<sequence>MRAAFAIISLLAATVAARFDGPCTDTVCGDSKVNCEAEGRICVGFPSVDPEKRLGCTCSITPDTIRGARLPQPRLVHLTTTTPTPSFTPLFPSICYTRTYTSIQTNPSIPNPSKIPDGSSVPPNRHPPHPRLPPRPNSPEGPEHTQHETHFAEIDRHRDQDSLQCWALYGGQTSTRDSEGLHGRLLIVADTATAKKVRVSAEPPLIMRGL</sequence>
<dbReference type="AlphaFoldDB" id="A0AAI9Y8N5"/>
<proteinExistence type="predicted"/>
<feature type="signal peptide" evidence="2">
    <location>
        <begin position="1"/>
        <end position="17"/>
    </location>
</feature>
<evidence type="ECO:0000313" key="4">
    <source>
        <dbReference type="Proteomes" id="UP001239213"/>
    </source>
</evidence>
<evidence type="ECO:0000256" key="2">
    <source>
        <dbReference type="SAM" id="SignalP"/>
    </source>
</evidence>
<protein>
    <submittedName>
        <fullName evidence="3">Uncharacterized protein</fullName>
    </submittedName>
</protein>
<feature type="compositionally biased region" description="Pro residues" evidence="1">
    <location>
        <begin position="130"/>
        <end position="139"/>
    </location>
</feature>
<gene>
    <name evidence="3" type="ORF">CCUS01_03487</name>
</gene>
<keyword evidence="2" id="KW-0732">Signal</keyword>
<feature type="chain" id="PRO_5042554981" evidence="2">
    <location>
        <begin position="18"/>
        <end position="210"/>
    </location>
</feature>
<organism evidence="3 4">
    <name type="scientific">Colletotrichum cuscutae</name>
    <dbReference type="NCBI Taxonomy" id="1209917"/>
    <lineage>
        <taxon>Eukaryota</taxon>
        <taxon>Fungi</taxon>
        <taxon>Dikarya</taxon>
        <taxon>Ascomycota</taxon>
        <taxon>Pezizomycotina</taxon>
        <taxon>Sordariomycetes</taxon>
        <taxon>Hypocreomycetidae</taxon>
        <taxon>Glomerellales</taxon>
        <taxon>Glomerellaceae</taxon>
        <taxon>Colletotrichum</taxon>
        <taxon>Colletotrichum acutatum species complex</taxon>
    </lineage>
</organism>
<comment type="caution">
    <text evidence="3">The sequence shown here is derived from an EMBL/GenBank/DDBJ whole genome shotgun (WGS) entry which is preliminary data.</text>
</comment>
<evidence type="ECO:0000256" key="1">
    <source>
        <dbReference type="SAM" id="MobiDB-lite"/>
    </source>
</evidence>
<name>A0AAI9Y8N5_9PEZI</name>
<dbReference type="Proteomes" id="UP001239213">
    <property type="component" value="Unassembled WGS sequence"/>
</dbReference>